<dbReference type="Pfam" id="PF02371">
    <property type="entry name" value="Transposase_20"/>
    <property type="match status" value="1"/>
</dbReference>
<accession>A0A222FMH4</accession>
<sequence length="179" mass="20308">MVISNKKLPDVLKRLVMRMLDRLNHVETELAFVDEEINAQNKLDDRCKRLIEILGVGRLAASAIVASVGNAREFRSGREFSAWLGLVPRQHSSGGKQNLQGMSKKGDAYIRKMLIHGARAVIRHMNRNNAPVEWLESLMKRRHRNVVIVALANKLARTAWAVLSREQKYIRFEGTTVVA</sequence>
<dbReference type="KEGG" id="bsan:CHH28_14800"/>
<dbReference type="InterPro" id="IPR003346">
    <property type="entry name" value="Transposase_20"/>
</dbReference>
<reference evidence="2 3" key="1">
    <citation type="submission" date="2017-07" db="EMBL/GenBank/DDBJ databases">
        <title>Annotated genome sequence of Bacterioplanes sanyensis isolated from Red Sea.</title>
        <authorList>
            <person name="Rehman Z.U."/>
        </authorList>
    </citation>
    <scope>NUCLEOTIDE SEQUENCE [LARGE SCALE GENOMIC DNA]</scope>
    <source>
        <strain evidence="2 3">NV9</strain>
    </source>
</reference>
<feature type="domain" description="Transposase IS116/IS110/IS902 C-terminal" evidence="1">
    <location>
        <begin position="47"/>
        <end position="126"/>
    </location>
</feature>
<dbReference type="AlphaFoldDB" id="A0A222FMH4"/>
<dbReference type="Proteomes" id="UP000202440">
    <property type="component" value="Chromosome"/>
</dbReference>
<dbReference type="GO" id="GO:0004803">
    <property type="term" value="F:transposase activity"/>
    <property type="evidence" value="ECO:0007669"/>
    <property type="project" value="InterPro"/>
</dbReference>
<protein>
    <recommendedName>
        <fullName evidence="1">Transposase IS116/IS110/IS902 C-terminal domain-containing protein</fullName>
    </recommendedName>
</protein>
<evidence type="ECO:0000259" key="1">
    <source>
        <dbReference type="Pfam" id="PF02371"/>
    </source>
</evidence>
<gene>
    <name evidence="2" type="ORF">CHH28_14800</name>
</gene>
<evidence type="ECO:0000313" key="2">
    <source>
        <dbReference type="EMBL" id="ASP39862.1"/>
    </source>
</evidence>
<dbReference type="GO" id="GO:0003677">
    <property type="term" value="F:DNA binding"/>
    <property type="evidence" value="ECO:0007669"/>
    <property type="project" value="InterPro"/>
</dbReference>
<name>A0A222FMH4_9GAMM</name>
<dbReference type="PANTHER" id="PTHR33055">
    <property type="entry name" value="TRANSPOSASE FOR INSERTION SEQUENCE ELEMENT IS1111A"/>
    <property type="match status" value="1"/>
</dbReference>
<evidence type="ECO:0000313" key="3">
    <source>
        <dbReference type="Proteomes" id="UP000202440"/>
    </source>
</evidence>
<dbReference type="NCBIfam" id="NF033542">
    <property type="entry name" value="transpos_IS110"/>
    <property type="match status" value="1"/>
</dbReference>
<dbReference type="EMBL" id="CP022530">
    <property type="protein sequence ID" value="ASP39862.1"/>
    <property type="molecule type" value="Genomic_DNA"/>
</dbReference>
<dbReference type="RefSeq" id="WP_094061036.1">
    <property type="nucleotide sequence ID" value="NZ_CP022530.1"/>
</dbReference>
<proteinExistence type="predicted"/>
<dbReference type="PANTHER" id="PTHR33055:SF3">
    <property type="entry name" value="PUTATIVE TRANSPOSASE FOR IS117-RELATED"/>
    <property type="match status" value="1"/>
</dbReference>
<dbReference type="InterPro" id="IPR047650">
    <property type="entry name" value="Transpos_IS110"/>
</dbReference>
<dbReference type="GO" id="GO:0006313">
    <property type="term" value="P:DNA transposition"/>
    <property type="evidence" value="ECO:0007669"/>
    <property type="project" value="InterPro"/>
</dbReference>
<organism evidence="2 3">
    <name type="scientific">Bacterioplanes sanyensis</name>
    <dbReference type="NCBI Taxonomy" id="1249553"/>
    <lineage>
        <taxon>Bacteria</taxon>
        <taxon>Pseudomonadati</taxon>
        <taxon>Pseudomonadota</taxon>
        <taxon>Gammaproteobacteria</taxon>
        <taxon>Oceanospirillales</taxon>
        <taxon>Oceanospirillaceae</taxon>
        <taxon>Bacterioplanes</taxon>
    </lineage>
</organism>
<keyword evidence="3" id="KW-1185">Reference proteome</keyword>